<evidence type="ECO:0000259" key="2">
    <source>
        <dbReference type="Pfam" id="PF07727"/>
    </source>
</evidence>
<dbReference type="InterPro" id="IPR057670">
    <property type="entry name" value="SH3_retrovirus"/>
</dbReference>
<feature type="domain" description="Retroviral polymerase SH3-like" evidence="3">
    <location>
        <begin position="104"/>
        <end position="163"/>
    </location>
</feature>
<gene>
    <name evidence="4" type="ORF">Tco_1070527</name>
</gene>
<dbReference type="InterPro" id="IPR013103">
    <property type="entry name" value="RVT_2"/>
</dbReference>
<dbReference type="InterPro" id="IPR043502">
    <property type="entry name" value="DNA/RNA_pol_sf"/>
</dbReference>
<evidence type="ECO:0000259" key="3">
    <source>
        <dbReference type="Pfam" id="PF25597"/>
    </source>
</evidence>
<dbReference type="EMBL" id="BQNB010019765">
    <property type="protein sequence ID" value="GJT88810.1"/>
    <property type="molecule type" value="Genomic_DNA"/>
</dbReference>
<dbReference type="InterPro" id="IPR036691">
    <property type="entry name" value="Endo/exonu/phosph_ase_sf"/>
</dbReference>
<comment type="caution">
    <text evidence="4">The sequence shown here is derived from an EMBL/GenBank/DDBJ whole genome shotgun (WGS) entry which is preliminary data.</text>
</comment>
<evidence type="ECO:0000313" key="5">
    <source>
        <dbReference type="Proteomes" id="UP001151760"/>
    </source>
</evidence>
<dbReference type="SUPFAM" id="SSF56219">
    <property type="entry name" value="DNase I-like"/>
    <property type="match status" value="1"/>
</dbReference>
<dbReference type="Pfam" id="PF07727">
    <property type="entry name" value="RVT_2"/>
    <property type="match status" value="1"/>
</dbReference>
<protein>
    <submittedName>
        <fullName evidence="4">Zinc finger, CCHC-type containing protein</fullName>
    </submittedName>
</protein>
<reference evidence="4" key="2">
    <citation type="submission" date="2022-01" db="EMBL/GenBank/DDBJ databases">
        <authorList>
            <person name="Yamashiro T."/>
            <person name="Shiraishi A."/>
            <person name="Satake H."/>
            <person name="Nakayama K."/>
        </authorList>
    </citation>
    <scope>NUCLEOTIDE SEQUENCE</scope>
</reference>
<dbReference type="Gene3D" id="3.60.10.10">
    <property type="entry name" value="Endonuclease/exonuclease/phosphatase"/>
    <property type="match status" value="1"/>
</dbReference>
<sequence length="470" mass="54237">MIIAVYAPHDPRDKRMLWDYLAHVINQWQGEVVIMGDFNEVRVKSDRFGTNFNVLGANIFNSFINSTGLEEVHLGGEKKQNSVINYEEYDESDEVTFNFLGGTYAKITIPHLKKLDDRSIPMIYLGVEKGTKSCRLYDPKGKRKYVSRDVRFTETKPWDWDNNGKETSTQGSFWASFVEHQPITALDSPINPPTYNYNPHSEEEEEATSSSTKRSENGFDDTTVRGFKDLTEIYNNAREVETENLLFTEEEPRNYKEASTDKKWIEAMEIELDSINKNNTWTLTTLPMNHKAIGLKWVFKTKRDAKGKIIRYKARLVAKGYVQEQGLDFDEVFAPVARIEIVRLILALAAYHGWQVHHLDVKSAFLHEDFNEEVYVTQPEGFIQQGNSGKVYKLNKALYGLRQAPRAWNVKLDQTLKSLDFKKCNLEQAVYTKRSKTSTLIVGVYVDDLIITGTPRNEIDFFKSQIKDKF</sequence>
<dbReference type="Pfam" id="PF25597">
    <property type="entry name" value="SH3_retrovirus"/>
    <property type="match status" value="1"/>
</dbReference>
<proteinExistence type="predicted"/>
<reference evidence="4" key="1">
    <citation type="journal article" date="2022" name="Int. J. Mol. Sci.">
        <title>Draft Genome of Tanacetum Coccineum: Genomic Comparison of Closely Related Tanacetum-Family Plants.</title>
        <authorList>
            <person name="Yamashiro T."/>
            <person name="Shiraishi A."/>
            <person name="Nakayama K."/>
            <person name="Satake H."/>
        </authorList>
    </citation>
    <scope>NUCLEOTIDE SEQUENCE</scope>
</reference>
<dbReference type="Proteomes" id="UP001151760">
    <property type="component" value="Unassembled WGS sequence"/>
</dbReference>
<dbReference type="SUPFAM" id="SSF56672">
    <property type="entry name" value="DNA/RNA polymerases"/>
    <property type="match status" value="1"/>
</dbReference>
<feature type="domain" description="Reverse transcriptase Ty1/copia-type" evidence="2">
    <location>
        <begin position="278"/>
        <end position="470"/>
    </location>
</feature>
<evidence type="ECO:0000313" key="4">
    <source>
        <dbReference type="EMBL" id="GJT88810.1"/>
    </source>
</evidence>
<accession>A0ABQ5HLY9</accession>
<organism evidence="4 5">
    <name type="scientific">Tanacetum coccineum</name>
    <dbReference type="NCBI Taxonomy" id="301880"/>
    <lineage>
        <taxon>Eukaryota</taxon>
        <taxon>Viridiplantae</taxon>
        <taxon>Streptophyta</taxon>
        <taxon>Embryophyta</taxon>
        <taxon>Tracheophyta</taxon>
        <taxon>Spermatophyta</taxon>
        <taxon>Magnoliopsida</taxon>
        <taxon>eudicotyledons</taxon>
        <taxon>Gunneridae</taxon>
        <taxon>Pentapetalae</taxon>
        <taxon>asterids</taxon>
        <taxon>campanulids</taxon>
        <taxon>Asterales</taxon>
        <taxon>Asteraceae</taxon>
        <taxon>Asteroideae</taxon>
        <taxon>Anthemideae</taxon>
        <taxon>Anthemidinae</taxon>
        <taxon>Tanacetum</taxon>
    </lineage>
</organism>
<keyword evidence="5" id="KW-1185">Reference proteome</keyword>
<name>A0ABQ5HLY9_9ASTR</name>
<feature type="region of interest" description="Disordered" evidence="1">
    <location>
        <begin position="188"/>
        <end position="221"/>
    </location>
</feature>
<evidence type="ECO:0000256" key="1">
    <source>
        <dbReference type="SAM" id="MobiDB-lite"/>
    </source>
</evidence>